<accession>A0ABX0V7D5</accession>
<sequence length="150" mass="17619">MKTYGQFVGLWNISIRYLPLGQPERTAIGEWEFSYALEGRAVIDVWQVPPRTEVLAGAATAECGLCVRIYDPVEDVWRFTFHGPLNRRQINMIAKPIDNEIVQEYADEHGELRWIFYDIQPDSFSWRAERRPRGADAWRIEQFIFAKRAR</sequence>
<reference evidence="1 2" key="1">
    <citation type="submission" date="2020-03" db="EMBL/GenBank/DDBJ databases">
        <title>The genome sequence of Microvirga sp. c23x22.</title>
        <authorList>
            <person name="Zhang X."/>
        </authorList>
    </citation>
    <scope>NUCLEOTIDE SEQUENCE [LARGE SCALE GENOMIC DNA]</scope>
    <source>
        <strain evidence="2">c23x22</strain>
    </source>
</reference>
<dbReference type="RefSeq" id="WP_167671614.1">
    <property type="nucleotide sequence ID" value="NZ_JAATJS010000001.1"/>
</dbReference>
<keyword evidence="2" id="KW-1185">Reference proteome</keyword>
<evidence type="ECO:0000313" key="1">
    <source>
        <dbReference type="EMBL" id="NIX75759.1"/>
    </source>
</evidence>
<evidence type="ECO:0000313" key="2">
    <source>
        <dbReference type="Proteomes" id="UP000707352"/>
    </source>
</evidence>
<protein>
    <recommendedName>
        <fullName evidence="3">Trigger factor</fullName>
    </recommendedName>
</protein>
<evidence type="ECO:0008006" key="3">
    <source>
        <dbReference type="Google" id="ProtNLM"/>
    </source>
</evidence>
<dbReference type="Proteomes" id="UP000707352">
    <property type="component" value="Unassembled WGS sequence"/>
</dbReference>
<comment type="caution">
    <text evidence="1">The sequence shown here is derived from an EMBL/GenBank/DDBJ whole genome shotgun (WGS) entry which is preliminary data.</text>
</comment>
<gene>
    <name evidence="1" type="ORF">HB375_03910</name>
</gene>
<organism evidence="1 2">
    <name type="scientific">Microvirga terricola</name>
    <dbReference type="NCBI Taxonomy" id="2719797"/>
    <lineage>
        <taxon>Bacteria</taxon>
        <taxon>Pseudomonadati</taxon>
        <taxon>Pseudomonadota</taxon>
        <taxon>Alphaproteobacteria</taxon>
        <taxon>Hyphomicrobiales</taxon>
        <taxon>Methylobacteriaceae</taxon>
        <taxon>Microvirga</taxon>
    </lineage>
</organism>
<proteinExistence type="predicted"/>
<name>A0ABX0V7D5_9HYPH</name>
<dbReference type="EMBL" id="JAATJS010000001">
    <property type="protein sequence ID" value="NIX75759.1"/>
    <property type="molecule type" value="Genomic_DNA"/>
</dbReference>